<protein>
    <recommendedName>
        <fullName evidence="3">AAA+ ATPase domain-containing protein</fullName>
    </recommendedName>
</protein>
<feature type="domain" description="AAA+ ATPase" evidence="3">
    <location>
        <begin position="612"/>
        <end position="820"/>
    </location>
</feature>
<keyword evidence="1" id="KW-0547">Nucleotide-binding</keyword>
<dbReference type="PANTHER" id="PTHR48103:SF2">
    <property type="entry name" value="MIDASIN"/>
    <property type="match status" value="1"/>
</dbReference>
<dbReference type="SMART" id="SM00382">
    <property type="entry name" value="AAA"/>
    <property type="match status" value="2"/>
</dbReference>
<dbReference type="SUPFAM" id="SSF52540">
    <property type="entry name" value="P-loop containing nucleoside triphosphate hydrolases"/>
    <property type="match status" value="3"/>
</dbReference>
<accession>A0AAD9NJU0</accession>
<evidence type="ECO:0000259" key="3">
    <source>
        <dbReference type="SMART" id="SM00382"/>
    </source>
</evidence>
<dbReference type="Pfam" id="PF12775">
    <property type="entry name" value="AAA_7"/>
    <property type="match status" value="1"/>
</dbReference>
<comment type="caution">
    <text evidence="4">The sequence shown here is derived from an EMBL/GenBank/DDBJ whole genome shotgun (WGS) entry which is preliminary data.</text>
</comment>
<dbReference type="GO" id="GO:0005634">
    <property type="term" value="C:nucleus"/>
    <property type="evidence" value="ECO:0007669"/>
    <property type="project" value="TreeGrafter"/>
</dbReference>
<dbReference type="InterPro" id="IPR041190">
    <property type="entry name" value="Midasin_AAA_lid_5"/>
</dbReference>
<dbReference type="GO" id="GO:0000027">
    <property type="term" value="P:ribosomal large subunit assembly"/>
    <property type="evidence" value="ECO:0007669"/>
    <property type="project" value="TreeGrafter"/>
</dbReference>
<sequence length="1027" mass="114783">MTTQMQQGLDVSKSLETLCKKNDRCSSELQGFLAKQIWTQSDRQALLDRLCGLLVQPVCTLDIAQAFCGLQLDLLHRAEAQVYHNGQLQFQQHQKFCIALSKTLTLSAENKSLMQQEKISMLKISRNKSKPRLRELVQAVHRFLLQMCSELRELWDWSDFLLFLQSSDVHTRWHAVHSVALLLDMAPPRLAAFRRKYFTPQEERDLSIRYDQAVEKASGKALLLSNPAGGVWQEGERRTHTMKGVVDSDLSEGVVAVCGVLLPKMTTQVDTGDRETALLLSVPSTHRNMHSVALAVASGHPVLLEGPVGCGKTALVDYLALLTGRVSAPHLLKVQLGDQTDSKALLGTYRCTDVPGQFEWQAGSLTQAVTAGHWILLEDLDYAPMDVVSMLVPLLEGNTLSVPGHGDVIQADPGFRLFATQRLMRSEFGWYKTRSSGADILERMWTKISVEPLSRAELQQVIVHKYPQLTTVVDRLLDIYFLLSAGRHDTSSDTTLEVESDAEIGKFLTRDGRLISTRDLMKWCGRIARCFETNAPSAANLVFQEALDCFCASLPHSQHRQPLAEAIAARLNLTRSTIQLTAGVTSRQAATSFAFTRQSVALLEQVAVCVAKNEPVLLVGETGTGKTSSVQFLSQQMGEKLRVINMNQQSDSADLLGGFKPVDLRFVVAPFREQFEMLFCATFSRKQNRRFLGHIQVAHLLYLTQREQDLHNRPHPDDEQLKKWTEVGRRLRKLRSQVRQVENALAFSFVEGTLVRALRQGEWVLLDEINLASAETLECLSGLLESTSGSVVLMERGFTEFFVDELEDPSDLKILVREYLKGLSLSTPQIEGVVKFYLTVKVQAAKNLTDGTGHNPHYRCVTLRLTECFKIGFCLAFLTQLDRSSHPVVEKLICEHVIGKSNIKSLLKQPIPAPPGGKHVKFEGYWVASGDMECVVPDGYVLTPLVRSNLRDLTRVVSAGRYPVLLQGETSVGKTSLITWLARASGNTCVRINNHEHTDLQEYIGCYAADNTGKLAFREGRWHRLPD</sequence>
<evidence type="ECO:0000313" key="5">
    <source>
        <dbReference type="Proteomes" id="UP001209878"/>
    </source>
</evidence>
<dbReference type="Pfam" id="PF17867">
    <property type="entry name" value="AAA_lid_7"/>
    <property type="match status" value="1"/>
</dbReference>
<dbReference type="InterPro" id="IPR027417">
    <property type="entry name" value="P-loop_NTPase"/>
</dbReference>
<reference evidence="4" key="1">
    <citation type="journal article" date="2023" name="Mol. Biol. Evol.">
        <title>Third-Generation Sequencing Reveals the Adaptive Role of the Epigenome in Three Deep-Sea Polychaetes.</title>
        <authorList>
            <person name="Perez M."/>
            <person name="Aroh O."/>
            <person name="Sun Y."/>
            <person name="Lan Y."/>
            <person name="Juniper S.K."/>
            <person name="Young C.R."/>
            <person name="Angers B."/>
            <person name="Qian P.Y."/>
        </authorList>
    </citation>
    <scope>NUCLEOTIDE SEQUENCE</scope>
    <source>
        <strain evidence="4">R07B-5</strain>
    </source>
</reference>
<dbReference type="Gene3D" id="3.40.50.300">
    <property type="entry name" value="P-loop containing nucleotide triphosphate hydrolases"/>
    <property type="match status" value="3"/>
</dbReference>
<dbReference type="EMBL" id="JAODUO010001093">
    <property type="protein sequence ID" value="KAK2171188.1"/>
    <property type="molecule type" value="Genomic_DNA"/>
</dbReference>
<organism evidence="4 5">
    <name type="scientific">Ridgeia piscesae</name>
    <name type="common">Tubeworm</name>
    <dbReference type="NCBI Taxonomy" id="27915"/>
    <lineage>
        <taxon>Eukaryota</taxon>
        <taxon>Metazoa</taxon>
        <taxon>Spiralia</taxon>
        <taxon>Lophotrochozoa</taxon>
        <taxon>Annelida</taxon>
        <taxon>Polychaeta</taxon>
        <taxon>Sedentaria</taxon>
        <taxon>Canalipalpata</taxon>
        <taxon>Sabellida</taxon>
        <taxon>Siboglinidae</taxon>
        <taxon>Ridgeia</taxon>
    </lineage>
</organism>
<dbReference type="AlphaFoldDB" id="A0AAD9NJU0"/>
<dbReference type="InterPro" id="IPR003593">
    <property type="entry name" value="AAA+_ATPase"/>
</dbReference>
<gene>
    <name evidence="4" type="ORF">NP493_1094g01056</name>
</gene>
<dbReference type="Proteomes" id="UP001209878">
    <property type="component" value="Unassembled WGS sequence"/>
</dbReference>
<feature type="domain" description="AAA+ ATPase" evidence="3">
    <location>
        <begin position="298"/>
        <end position="468"/>
    </location>
</feature>
<dbReference type="Pfam" id="PF17865">
    <property type="entry name" value="AAA_lid_5"/>
    <property type="match status" value="1"/>
</dbReference>
<evidence type="ECO:0000256" key="1">
    <source>
        <dbReference type="ARBA" id="ARBA00022741"/>
    </source>
</evidence>
<dbReference type="PANTHER" id="PTHR48103">
    <property type="entry name" value="MIDASIN-RELATED"/>
    <property type="match status" value="1"/>
</dbReference>
<evidence type="ECO:0000256" key="2">
    <source>
        <dbReference type="ARBA" id="ARBA00022840"/>
    </source>
</evidence>
<name>A0AAD9NJU0_RIDPI</name>
<dbReference type="Pfam" id="PF07728">
    <property type="entry name" value="AAA_5"/>
    <property type="match status" value="1"/>
</dbReference>
<dbReference type="GO" id="GO:0030687">
    <property type="term" value="C:preribosome, large subunit precursor"/>
    <property type="evidence" value="ECO:0007669"/>
    <property type="project" value="TreeGrafter"/>
</dbReference>
<dbReference type="FunFam" id="3.40.50.300:FF:000582">
    <property type="entry name" value="Midasin"/>
    <property type="match status" value="1"/>
</dbReference>
<keyword evidence="5" id="KW-1185">Reference proteome</keyword>
<proteinExistence type="predicted"/>
<dbReference type="GO" id="GO:0016887">
    <property type="term" value="F:ATP hydrolysis activity"/>
    <property type="evidence" value="ECO:0007669"/>
    <property type="project" value="InterPro"/>
</dbReference>
<dbReference type="GO" id="GO:0005524">
    <property type="term" value="F:ATP binding"/>
    <property type="evidence" value="ECO:0007669"/>
    <property type="project" value="UniProtKB-KW"/>
</dbReference>
<dbReference type="InterPro" id="IPR040848">
    <property type="entry name" value="AAA_lid_7"/>
</dbReference>
<keyword evidence="2" id="KW-0067">ATP-binding</keyword>
<evidence type="ECO:0000313" key="4">
    <source>
        <dbReference type="EMBL" id="KAK2171188.1"/>
    </source>
</evidence>
<dbReference type="InterPro" id="IPR011704">
    <property type="entry name" value="ATPase_dyneun-rel_AAA"/>
</dbReference>
<dbReference type="GO" id="GO:0000055">
    <property type="term" value="P:ribosomal large subunit export from nucleus"/>
    <property type="evidence" value="ECO:0007669"/>
    <property type="project" value="TreeGrafter"/>
</dbReference>